<evidence type="ECO:0000313" key="1">
    <source>
        <dbReference type="EMBL" id="CAK9030920.1"/>
    </source>
</evidence>
<dbReference type="Proteomes" id="UP001642464">
    <property type="component" value="Unassembled WGS sequence"/>
</dbReference>
<accession>A0ABP0KXF9</accession>
<comment type="caution">
    <text evidence="1">The sequence shown here is derived from an EMBL/GenBank/DDBJ whole genome shotgun (WGS) entry which is preliminary data.</text>
</comment>
<organism evidence="1 2">
    <name type="scientific">Durusdinium trenchii</name>
    <dbReference type="NCBI Taxonomy" id="1381693"/>
    <lineage>
        <taxon>Eukaryota</taxon>
        <taxon>Sar</taxon>
        <taxon>Alveolata</taxon>
        <taxon>Dinophyceae</taxon>
        <taxon>Suessiales</taxon>
        <taxon>Symbiodiniaceae</taxon>
        <taxon>Durusdinium</taxon>
    </lineage>
</organism>
<sequence>MVAYDKAKSDGITLPCKHVAQLNLPGFYRCCMYKWKHARQAQQWTLVCACAPKLARQYKELPDSLRKLVGLKLKFRGRSSDDGESTATLPSALTEAVDRISTGEEVAHTFAKNALIMAIDQWNHAVQQAREQLSEPGVLLREVERTMESSAEERSEEVSEQTLTKIYEQLCKDLPFVKVKHAQRICRKSGLLPTSNSKPGRHLPFMHPQMVKVRSWIQHQIASGRYHGRLIANFDQVWSLQFRPLARTLQQRAKVDEHARSQSMRRIRHIIERVLDRPFTESLDGDSMEDASRCARVQGGEAAMAGVEGWRLPHTVTTVSWADGSLSRAFITCRADCLSESQRCQANQAPGGIHSNCTSCTSCRTQALFCKVHGSFEGFMDLLNTLPAGWNLYLDVEYKCIRMLFLAG</sequence>
<gene>
    <name evidence="1" type="ORF">SCF082_LOCUS19402</name>
</gene>
<evidence type="ECO:0000313" key="2">
    <source>
        <dbReference type="Proteomes" id="UP001642464"/>
    </source>
</evidence>
<proteinExistence type="predicted"/>
<keyword evidence="2" id="KW-1185">Reference proteome</keyword>
<name>A0ABP0KXF9_9DINO</name>
<dbReference type="EMBL" id="CAXAMM010013270">
    <property type="protein sequence ID" value="CAK9030920.1"/>
    <property type="molecule type" value="Genomic_DNA"/>
</dbReference>
<reference evidence="1 2" key="1">
    <citation type="submission" date="2024-02" db="EMBL/GenBank/DDBJ databases">
        <authorList>
            <person name="Chen Y."/>
            <person name="Shah S."/>
            <person name="Dougan E. K."/>
            <person name="Thang M."/>
            <person name="Chan C."/>
        </authorList>
    </citation>
    <scope>NUCLEOTIDE SEQUENCE [LARGE SCALE GENOMIC DNA]</scope>
</reference>
<protein>
    <submittedName>
        <fullName evidence="1">Mitochondrial</fullName>
    </submittedName>
</protein>